<protein>
    <submittedName>
        <fullName evidence="2">HAD superfamily (Subfamily IIIA) phosphatase</fullName>
        <ecNumber evidence="2">3.1.3.-</ecNumber>
    </submittedName>
</protein>
<evidence type="ECO:0000313" key="3">
    <source>
        <dbReference type="Proteomes" id="UP000032366"/>
    </source>
</evidence>
<proteinExistence type="predicted"/>
<dbReference type="InterPro" id="IPR010021">
    <property type="entry name" value="PGPP1/Gep4"/>
</dbReference>
<evidence type="ECO:0000313" key="1">
    <source>
        <dbReference type="EMBL" id="KIX90163.1"/>
    </source>
</evidence>
<dbReference type="FunFam" id="3.40.50.1000:FF:000067">
    <property type="entry name" value="HAD phosphatase, family IIIA"/>
    <property type="match status" value="1"/>
</dbReference>
<dbReference type="EC" id="3.1.3.-" evidence="2"/>
<organism evidence="2 4">
    <name type="scientific">Staphylococcus microti</name>
    <dbReference type="NCBI Taxonomy" id="569857"/>
    <lineage>
        <taxon>Bacteria</taxon>
        <taxon>Bacillati</taxon>
        <taxon>Bacillota</taxon>
        <taxon>Bacilli</taxon>
        <taxon>Bacillales</taxon>
        <taxon>Staphylococcaceae</taxon>
        <taxon>Staphylococcus</taxon>
    </lineage>
</organism>
<dbReference type="GO" id="GO:0006281">
    <property type="term" value="P:DNA repair"/>
    <property type="evidence" value="ECO:0007669"/>
    <property type="project" value="TreeGrafter"/>
</dbReference>
<dbReference type="NCBIfam" id="TIGR01662">
    <property type="entry name" value="HAD-SF-IIIA"/>
    <property type="match status" value="1"/>
</dbReference>
<reference evidence="2 4" key="2">
    <citation type="submission" date="2018-06" db="EMBL/GenBank/DDBJ databases">
        <authorList>
            <consortium name="Pathogen Informatics"/>
            <person name="Doyle S."/>
        </authorList>
    </citation>
    <scope>NUCLEOTIDE SEQUENCE [LARGE SCALE GENOMIC DNA]</scope>
    <source>
        <strain evidence="2 4">NCTC13832</strain>
    </source>
</reference>
<dbReference type="Proteomes" id="UP000032366">
    <property type="component" value="Unassembled WGS sequence"/>
</dbReference>
<reference evidence="1 3" key="1">
    <citation type="submission" date="2015-01" db="EMBL/GenBank/DDBJ databases">
        <authorList>
            <person name="Guo J."/>
        </authorList>
    </citation>
    <scope>NUCLEOTIDE SEQUENCE [LARGE SCALE GENOMIC DNA]</scope>
    <source>
        <strain evidence="1 3">DSM 22147</strain>
    </source>
</reference>
<dbReference type="CDD" id="cd16416">
    <property type="entry name" value="HAD_BsYqeG-like"/>
    <property type="match status" value="1"/>
</dbReference>
<accession>A0A0D6XQN1</accession>
<name>A0A0D6XQN1_9STAP</name>
<dbReference type="Gene3D" id="3.40.50.1000">
    <property type="entry name" value="HAD superfamily/HAD-like"/>
    <property type="match status" value="1"/>
</dbReference>
<dbReference type="AlphaFoldDB" id="A0A0D6XQN1"/>
<evidence type="ECO:0000313" key="2">
    <source>
        <dbReference type="EMBL" id="SUM57487.1"/>
    </source>
</evidence>
<dbReference type="InterPro" id="IPR050155">
    <property type="entry name" value="HAD-like_hydrolase_sf"/>
</dbReference>
<dbReference type="OrthoDB" id="9787572at2"/>
<keyword evidence="3" id="KW-1185">Reference proteome</keyword>
<dbReference type="STRING" id="569857.TP70_08920"/>
<dbReference type="InterPro" id="IPR006549">
    <property type="entry name" value="HAD-SF_hydro_IIIA"/>
</dbReference>
<dbReference type="NCBIfam" id="TIGR01668">
    <property type="entry name" value="YqeG_hyp_ppase"/>
    <property type="match status" value="1"/>
</dbReference>
<dbReference type="Proteomes" id="UP000254100">
    <property type="component" value="Unassembled WGS sequence"/>
</dbReference>
<dbReference type="EMBL" id="UHDT01000001">
    <property type="protein sequence ID" value="SUM57487.1"/>
    <property type="molecule type" value="Genomic_DNA"/>
</dbReference>
<dbReference type="EMBL" id="JXWY01000081">
    <property type="protein sequence ID" value="KIX90163.1"/>
    <property type="molecule type" value="Genomic_DNA"/>
</dbReference>
<dbReference type="Pfam" id="PF00702">
    <property type="entry name" value="Hydrolase"/>
    <property type="match status" value="1"/>
</dbReference>
<dbReference type="InterPro" id="IPR023214">
    <property type="entry name" value="HAD_sf"/>
</dbReference>
<dbReference type="RefSeq" id="WP_044361098.1">
    <property type="nucleotide sequence ID" value="NZ_JXWY01000081.1"/>
</dbReference>
<dbReference type="GO" id="GO:0008962">
    <property type="term" value="F:phosphatidylglycerophosphatase activity"/>
    <property type="evidence" value="ECO:0007669"/>
    <property type="project" value="InterPro"/>
</dbReference>
<dbReference type="GO" id="GO:0008967">
    <property type="term" value="F:phosphoglycolate phosphatase activity"/>
    <property type="evidence" value="ECO:0007669"/>
    <property type="project" value="TreeGrafter"/>
</dbReference>
<evidence type="ECO:0000313" key="4">
    <source>
        <dbReference type="Proteomes" id="UP000254100"/>
    </source>
</evidence>
<sequence length="175" mass="20172">MGILKRLFLPNQYVKDIHEIDFGQLEARNIRGVITDLDNTLVGWDEANPTPKVEEWFKALDERGFKVTVVSNNNEKRVKAFCKDLNVDYIFKAQKPRGKSLRRATKQMGLQKDQVVVIGDQMMTDVFGGNRSGLYTIMVVPVKNSDGLATKLNRLIERRILSHFKRKGYINWEES</sequence>
<keyword evidence="2" id="KW-0378">Hydrolase</keyword>
<dbReference type="PANTHER" id="PTHR43434:SF1">
    <property type="entry name" value="PHOSPHOGLYCOLATE PHOSPHATASE"/>
    <property type="match status" value="1"/>
</dbReference>
<dbReference type="SUPFAM" id="SSF56784">
    <property type="entry name" value="HAD-like"/>
    <property type="match status" value="1"/>
</dbReference>
<dbReference type="InterPro" id="IPR036412">
    <property type="entry name" value="HAD-like_sf"/>
</dbReference>
<gene>
    <name evidence="2" type="ORF">NCTC13832_01169</name>
    <name evidence="1" type="ORF">TP70_08920</name>
</gene>
<dbReference type="PANTHER" id="PTHR43434">
    <property type="entry name" value="PHOSPHOGLYCOLATE PHOSPHATASE"/>
    <property type="match status" value="1"/>
</dbReference>